<accession>A0A4D6YDZ1</accession>
<feature type="domain" description="Tetrapyrrole biosynthesis uroporphyrinogen III synthase" evidence="1">
    <location>
        <begin position="15"/>
        <end position="103"/>
    </location>
</feature>
<gene>
    <name evidence="2" type="ORF">D9V74_02815</name>
</gene>
<dbReference type="RefSeq" id="WP_158363088.1">
    <property type="nucleotide sequence ID" value="NZ_CP034864.1"/>
</dbReference>
<dbReference type="SUPFAM" id="SSF69618">
    <property type="entry name" value="HemD-like"/>
    <property type="match status" value="1"/>
</dbReference>
<proteinExistence type="predicted"/>
<dbReference type="AlphaFoldDB" id="A0A4D6YDZ1"/>
<dbReference type="Gene3D" id="3.40.50.10090">
    <property type="match status" value="1"/>
</dbReference>
<evidence type="ECO:0000313" key="2">
    <source>
        <dbReference type="EMBL" id="QCI24084.1"/>
    </source>
</evidence>
<evidence type="ECO:0000313" key="3">
    <source>
        <dbReference type="Proteomes" id="UP000298745"/>
    </source>
</evidence>
<dbReference type="InterPro" id="IPR003754">
    <property type="entry name" value="4pyrrol_synth_uPrphyn_synth"/>
</dbReference>
<evidence type="ECO:0000259" key="1">
    <source>
        <dbReference type="Pfam" id="PF02602"/>
    </source>
</evidence>
<dbReference type="Pfam" id="PF02602">
    <property type="entry name" value="HEM4"/>
    <property type="match status" value="1"/>
</dbReference>
<dbReference type="Proteomes" id="UP000298745">
    <property type="component" value="Chromosome"/>
</dbReference>
<dbReference type="InterPro" id="IPR036108">
    <property type="entry name" value="4pyrrol_syn_uPrphyn_synt_sf"/>
</dbReference>
<sequence length="114" mass="13426">MKILVMRPSPVGEELVNDLNKCNIKSWHFSLFTFLPSLSKKSLSKKITKLYEANIILVFSKMSVYYTNLYLKNNNLQWPSHVIYYAIGQSTANLLNQYVKKKFFFQKKKIVKHC</sequence>
<reference evidence="2 3" key="1">
    <citation type="submission" date="2018-12" db="EMBL/GenBank/DDBJ databases">
        <authorList>
            <person name="Chong R.A."/>
        </authorList>
    </citation>
    <scope>NUCLEOTIDE SEQUENCE [LARGE SCALE GENOMIC DNA]</scope>
    <source>
        <strain evidence="2 3">Msa</strain>
    </source>
</reference>
<name>A0A4D6YDZ1_9GAMM</name>
<reference evidence="2 3" key="2">
    <citation type="submission" date="2019-05" db="EMBL/GenBank/DDBJ databases">
        <title>Genome evolution of the obligate endosymbiont Buchnera aphidicola.</title>
        <authorList>
            <person name="Moran N.A."/>
        </authorList>
    </citation>
    <scope>NUCLEOTIDE SEQUENCE [LARGE SCALE GENOMIC DNA]</scope>
    <source>
        <strain evidence="2 3">Msa</strain>
    </source>
</reference>
<organism evidence="2 3">
    <name type="scientific">Buchnera aphidicola</name>
    <name type="common">Macrosiphoniella sanborni</name>
    <dbReference type="NCBI Taxonomy" id="1241865"/>
    <lineage>
        <taxon>Bacteria</taxon>
        <taxon>Pseudomonadati</taxon>
        <taxon>Pseudomonadota</taxon>
        <taxon>Gammaproteobacteria</taxon>
        <taxon>Enterobacterales</taxon>
        <taxon>Erwiniaceae</taxon>
        <taxon>Buchnera</taxon>
    </lineage>
</organism>
<dbReference type="EMBL" id="CP034864">
    <property type="protein sequence ID" value="QCI24084.1"/>
    <property type="molecule type" value="Genomic_DNA"/>
</dbReference>
<dbReference type="GO" id="GO:0033014">
    <property type="term" value="P:tetrapyrrole biosynthetic process"/>
    <property type="evidence" value="ECO:0007669"/>
    <property type="project" value="InterPro"/>
</dbReference>
<dbReference type="GO" id="GO:0004852">
    <property type="term" value="F:uroporphyrinogen-III synthase activity"/>
    <property type="evidence" value="ECO:0007669"/>
    <property type="project" value="InterPro"/>
</dbReference>
<protein>
    <submittedName>
        <fullName evidence="2">Uroporphyrinogen-III synthase</fullName>
    </submittedName>
</protein>